<keyword evidence="10 13" id="KW-0472">Membrane</keyword>
<evidence type="ECO:0000313" key="15">
    <source>
        <dbReference type="Proteomes" id="UP001172155"/>
    </source>
</evidence>
<gene>
    <name evidence="14" type="ORF">B0T18DRAFT_329100</name>
</gene>
<feature type="transmembrane region" description="Helical" evidence="13">
    <location>
        <begin position="83"/>
        <end position="102"/>
    </location>
</feature>
<evidence type="ECO:0000256" key="5">
    <source>
        <dbReference type="ARBA" id="ARBA00022824"/>
    </source>
</evidence>
<keyword evidence="4 13" id="KW-0812">Transmembrane</keyword>
<keyword evidence="9" id="KW-0443">Lipid metabolism</keyword>
<feature type="transmembrane region" description="Helical" evidence="13">
    <location>
        <begin position="15"/>
        <end position="33"/>
    </location>
</feature>
<comment type="caution">
    <text evidence="14">The sequence shown here is derived from an EMBL/GenBank/DDBJ whole genome shotgun (WGS) entry which is preliminary data.</text>
</comment>
<accession>A0AA40K341</accession>
<dbReference type="PANTHER" id="PTHR15451">
    <property type="entry name" value="ERGOSTEROL BIOSYNTHETIC PROTEIN 28-RELATED"/>
    <property type="match status" value="1"/>
</dbReference>
<keyword evidence="11" id="KW-1207">Sterol metabolism</keyword>
<dbReference type="GO" id="GO:0016126">
    <property type="term" value="P:sterol biosynthetic process"/>
    <property type="evidence" value="ECO:0007669"/>
    <property type="project" value="UniProtKB-KW"/>
</dbReference>
<reference evidence="14" key="1">
    <citation type="submission" date="2023-06" db="EMBL/GenBank/DDBJ databases">
        <title>Genome-scale phylogeny and comparative genomics of the fungal order Sordariales.</title>
        <authorList>
            <consortium name="Lawrence Berkeley National Laboratory"/>
            <person name="Hensen N."/>
            <person name="Bonometti L."/>
            <person name="Westerberg I."/>
            <person name="Brannstrom I.O."/>
            <person name="Guillou S."/>
            <person name="Cros-Aarteil S."/>
            <person name="Calhoun S."/>
            <person name="Haridas S."/>
            <person name="Kuo A."/>
            <person name="Mondo S."/>
            <person name="Pangilinan J."/>
            <person name="Riley R."/>
            <person name="LaButti K."/>
            <person name="Andreopoulos B."/>
            <person name="Lipzen A."/>
            <person name="Chen C."/>
            <person name="Yanf M."/>
            <person name="Daum C."/>
            <person name="Ng V."/>
            <person name="Clum A."/>
            <person name="Steindorff A."/>
            <person name="Ohm R."/>
            <person name="Martin F."/>
            <person name="Silar P."/>
            <person name="Natvig D."/>
            <person name="Lalanne C."/>
            <person name="Gautier V."/>
            <person name="Ament-velasquez S.L."/>
            <person name="Kruys A."/>
            <person name="Hutchinson M.I."/>
            <person name="Powell A.J."/>
            <person name="Barry K."/>
            <person name="Miller A.N."/>
            <person name="Grigoriev I.V."/>
            <person name="Debuchy R."/>
            <person name="Gladieux P."/>
            <person name="Thoren M.H."/>
            <person name="Johannesson H."/>
        </authorList>
    </citation>
    <scope>NUCLEOTIDE SEQUENCE</scope>
    <source>
        <strain evidence="14">SMH3187-1</strain>
    </source>
</reference>
<evidence type="ECO:0000256" key="9">
    <source>
        <dbReference type="ARBA" id="ARBA00023098"/>
    </source>
</evidence>
<evidence type="ECO:0000313" key="14">
    <source>
        <dbReference type="EMBL" id="KAK0744075.1"/>
    </source>
</evidence>
<dbReference type="GO" id="GO:0030674">
    <property type="term" value="F:protein-macromolecule adaptor activity"/>
    <property type="evidence" value="ECO:0007669"/>
    <property type="project" value="TreeGrafter"/>
</dbReference>
<feature type="transmembrane region" description="Helical" evidence="13">
    <location>
        <begin position="144"/>
        <end position="160"/>
    </location>
</feature>
<comment type="similarity">
    <text evidence="2">Belongs to the ERG28 family.</text>
</comment>
<keyword evidence="12" id="KW-0753">Steroid metabolism</keyword>
<comment type="subcellular location">
    <subcellularLocation>
        <location evidence="1">Endoplasmic reticulum membrane</location>
        <topology evidence="1">Multi-pass membrane protein</topology>
    </subcellularLocation>
</comment>
<keyword evidence="5" id="KW-0256">Endoplasmic reticulum</keyword>
<evidence type="ECO:0000256" key="7">
    <source>
        <dbReference type="ARBA" id="ARBA00022989"/>
    </source>
</evidence>
<evidence type="ECO:0000256" key="12">
    <source>
        <dbReference type="ARBA" id="ARBA00023221"/>
    </source>
</evidence>
<dbReference type="Proteomes" id="UP001172155">
    <property type="component" value="Unassembled WGS sequence"/>
</dbReference>
<keyword evidence="8" id="KW-0756">Sterol biosynthesis</keyword>
<dbReference type="PANTHER" id="PTHR15451:SF19">
    <property type="entry name" value="ERGOSTEROL BIOSYNTHETIC PROTEIN 28 HOMOLOG"/>
    <property type="match status" value="1"/>
</dbReference>
<evidence type="ECO:0000256" key="1">
    <source>
        <dbReference type="ARBA" id="ARBA00004477"/>
    </source>
</evidence>
<evidence type="ECO:0000256" key="13">
    <source>
        <dbReference type="SAM" id="Phobius"/>
    </source>
</evidence>
<name>A0AA40K341_9PEZI</name>
<keyword evidence="7 13" id="KW-1133">Transmembrane helix</keyword>
<dbReference type="EMBL" id="JAUKUD010000005">
    <property type="protein sequence ID" value="KAK0744075.1"/>
    <property type="molecule type" value="Genomic_DNA"/>
</dbReference>
<evidence type="ECO:0000256" key="6">
    <source>
        <dbReference type="ARBA" id="ARBA00022955"/>
    </source>
</evidence>
<evidence type="ECO:0000256" key="3">
    <source>
        <dbReference type="ARBA" id="ARBA00022516"/>
    </source>
</evidence>
<evidence type="ECO:0000256" key="4">
    <source>
        <dbReference type="ARBA" id="ARBA00022692"/>
    </source>
</evidence>
<dbReference type="GO" id="GO:0005789">
    <property type="term" value="C:endoplasmic reticulum membrane"/>
    <property type="evidence" value="ECO:0007669"/>
    <property type="project" value="UniProtKB-SubCell"/>
</dbReference>
<evidence type="ECO:0000256" key="11">
    <source>
        <dbReference type="ARBA" id="ARBA00023166"/>
    </source>
</evidence>
<keyword evidence="15" id="KW-1185">Reference proteome</keyword>
<evidence type="ECO:0000256" key="10">
    <source>
        <dbReference type="ARBA" id="ARBA00023136"/>
    </source>
</evidence>
<organism evidence="14 15">
    <name type="scientific">Schizothecium vesticola</name>
    <dbReference type="NCBI Taxonomy" id="314040"/>
    <lineage>
        <taxon>Eukaryota</taxon>
        <taxon>Fungi</taxon>
        <taxon>Dikarya</taxon>
        <taxon>Ascomycota</taxon>
        <taxon>Pezizomycotina</taxon>
        <taxon>Sordariomycetes</taxon>
        <taxon>Sordariomycetidae</taxon>
        <taxon>Sordariales</taxon>
        <taxon>Schizotheciaceae</taxon>
        <taxon>Schizothecium</taxon>
    </lineage>
</organism>
<dbReference type="InterPro" id="IPR005352">
    <property type="entry name" value="Erg28"/>
</dbReference>
<dbReference type="AlphaFoldDB" id="A0AA40K341"/>
<evidence type="ECO:0000256" key="8">
    <source>
        <dbReference type="ARBA" id="ARBA00023011"/>
    </source>
</evidence>
<evidence type="ECO:0000256" key="2">
    <source>
        <dbReference type="ARBA" id="ARBA00005377"/>
    </source>
</evidence>
<protein>
    <recommendedName>
        <fullName evidence="16">Ergosterol biosynthetic protein 28</fullName>
    </recommendedName>
</protein>
<dbReference type="Pfam" id="PF03694">
    <property type="entry name" value="Erg28"/>
    <property type="match status" value="1"/>
</dbReference>
<evidence type="ECO:0008006" key="16">
    <source>
        <dbReference type="Google" id="ProtNLM"/>
    </source>
</evidence>
<feature type="transmembrane region" description="Helical" evidence="13">
    <location>
        <begin position="114"/>
        <end position="132"/>
    </location>
</feature>
<keyword evidence="3" id="KW-0444">Lipid biosynthesis</keyword>
<sequence>MDALRPYLPSAEKGYLPYYLCLVSVIAMGNALQNLTTLHYTRRIYNAKFVQNHGEPDDSTAVLKPASATGKDAEKAKDQVTPLAARLMGIYTFCAGLIRFYASYRVEDPSLYQLSIWTHVIAAAHFTSELFIFKTIKFSGPQALPFMFAYGGSLWMFLQWDHYVQ</sequence>
<keyword evidence="6" id="KW-0752">Steroid biosynthesis</keyword>
<proteinExistence type="inferred from homology"/>